<evidence type="ECO:0000313" key="2">
    <source>
        <dbReference type="RefSeq" id="XP_027364446.1"/>
    </source>
</evidence>
<dbReference type="Gene3D" id="3.30.70.270">
    <property type="match status" value="2"/>
</dbReference>
<proteinExistence type="predicted"/>
<dbReference type="SUPFAM" id="SSF56672">
    <property type="entry name" value="DNA/RNA polymerases"/>
    <property type="match status" value="1"/>
</dbReference>
<dbReference type="InterPro" id="IPR043502">
    <property type="entry name" value="DNA/RNA_pol_sf"/>
</dbReference>
<reference evidence="1" key="1">
    <citation type="journal article" date="2019" name="Toxins">
        <title>Detection of Abrin-Like and Prepropulchellin-Like Toxin Genes and Transcripts Using Whole Genome Sequencing and Full-Length Transcript Sequencing of Abrus precatorius.</title>
        <authorList>
            <person name="Hovde B.T."/>
            <person name="Daligault H.E."/>
            <person name="Hanschen E.R."/>
            <person name="Kunde Y.A."/>
            <person name="Johnson M.B."/>
            <person name="Starkenburg S.R."/>
            <person name="Johnson S.L."/>
        </authorList>
    </citation>
    <scope>NUCLEOTIDE SEQUENCE [LARGE SCALE GENOMIC DNA]</scope>
</reference>
<dbReference type="GeneID" id="113871553"/>
<name>A0A8B8M6Z6_ABRPR</name>
<organism evidence="1 2">
    <name type="scientific">Abrus precatorius</name>
    <name type="common">Indian licorice</name>
    <name type="synonym">Glycine abrus</name>
    <dbReference type="NCBI Taxonomy" id="3816"/>
    <lineage>
        <taxon>Eukaryota</taxon>
        <taxon>Viridiplantae</taxon>
        <taxon>Streptophyta</taxon>
        <taxon>Embryophyta</taxon>
        <taxon>Tracheophyta</taxon>
        <taxon>Spermatophyta</taxon>
        <taxon>Magnoliopsida</taxon>
        <taxon>eudicotyledons</taxon>
        <taxon>Gunneridae</taxon>
        <taxon>Pentapetalae</taxon>
        <taxon>rosids</taxon>
        <taxon>fabids</taxon>
        <taxon>Fabales</taxon>
        <taxon>Fabaceae</taxon>
        <taxon>Papilionoideae</taxon>
        <taxon>50 kb inversion clade</taxon>
        <taxon>NPAAA clade</taxon>
        <taxon>indigoferoid/millettioid clade</taxon>
        <taxon>Abreae</taxon>
        <taxon>Abrus</taxon>
    </lineage>
</organism>
<dbReference type="KEGG" id="aprc:113871553"/>
<dbReference type="InterPro" id="IPR051320">
    <property type="entry name" value="Viral_Replic_Matur_Polypro"/>
</dbReference>
<dbReference type="InterPro" id="IPR043128">
    <property type="entry name" value="Rev_trsase/Diguanyl_cyclase"/>
</dbReference>
<dbReference type="RefSeq" id="XP_027364446.1">
    <property type="nucleotide sequence ID" value="XM_027508645.1"/>
</dbReference>
<dbReference type="Proteomes" id="UP000694853">
    <property type="component" value="Unplaced"/>
</dbReference>
<dbReference type="PANTHER" id="PTHR33064:SF37">
    <property type="entry name" value="RIBONUCLEASE H"/>
    <property type="match status" value="1"/>
</dbReference>
<evidence type="ECO:0000313" key="1">
    <source>
        <dbReference type="Proteomes" id="UP000694853"/>
    </source>
</evidence>
<sequence>MAARWRHACKGFSYFDMWLTHGVMYARASSFFDTWLTHGVMHARASPSLTHGCHMSSRMTWEEHLLKLETTLQVLQSNFLVLNKKKCSFGKGQVDYLSHFISSTGVQPDPSKVAVVRDWPIPASIKELRGFLELSGYYRRFILNYGKVAKPLTN</sequence>
<dbReference type="OrthoDB" id="1909920at2759"/>
<gene>
    <name evidence="2" type="primary">LOC113871553</name>
</gene>
<protein>
    <submittedName>
        <fullName evidence="2">Uncharacterized protein LOC113871553</fullName>
    </submittedName>
</protein>
<reference evidence="2" key="2">
    <citation type="submission" date="2025-08" db="UniProtKB">
        <authorList>
            <consortium name="RefSeq"/>
        </authorList>
    </citation>
    <scope>IDENTIFICATION</scope>
    <source>
        <tissue evidence="2">Young leaves</tissue>
    </source>
</reference>
<keyword evidence="1" id="KW-1185">Reference proteome</keyword>
<dbReference type="PANTHER" id="PTHR33064">
    <property type="entry name" value="POL PROTEIN"/>
    <property type="match status" value="1"/>
</dbReference>
<dbReference type="AlphaFoldDB" id="A0A8B8M6Z6"/>
<accession>A0A8B8M6Z6</accession>